<dbReference type="Proteomes" id="UP000678499">
    <property type="component" value="Unassembled WGS sequence"/>
</dbReference>
<dbReference type="SUPFAM" id="SSF53067">
    <property type="entry name" value="Actin-like ATPase domain"/>
    <property type="match status" value="2"/>
</dbReference>
<evidence type="ECO:0000256" key="4">
    <source>
        <dbReference type="ARBA" id="ARBA00031123"/>
    </source>
</evidence>
<proteinExistence type="inferred from homology"/>
<evidence type="ECO:0000313" key="6">
    <source>
        <dbReference type="EMBL" id="CAD7273207.1"/>
    </source>
</evidence>
<comment type="similarity">
    <text evidence="1">Belongs to the eukaryotic-type N-acetylglucosamine kinase family.</text>
</comment>
<keyword evidence="7" id="KW-1185">Reference proteome</keyword>
<accession>A0A7R9BDG5</accession>
<dbReference type="InterPro" id="IPR043129">
    <property type="entry name" value="ATPase_NBD"/>
</dbReference>
<dbReference type="PANTHER" id="PTHR12862:SF0">
    <property type="entry name" value="N-ACETYL-D-GLUCOSAMINE KINASE"/>
    <property type="match status" value="1"/>
</dbReference>
<evidence type="ECO:0000313" key="7">
    <source>
        <dbReference type="Proteomes" id="UP000678499"/>
    </source>
</evidence>
<evidence type="ECO:0000256" key="2">
    <source>
        <dbReference type="ARBA" id="ARBA00012122"/>
    </source>
</evidence>
<dbReference type="GO" id="GO:0045127">
    <property type="term" value="F:N-acetylglucosamine kinase activity"/>
    <property type="evidence" value="ECO:0007669"/>
    <property type="project" value="UniProtKB-EC"/>
</dbReference>
<organism evidence="6">
    <name type="scientific">Notodromas monacha</name>
    <dbReference type="NCBI Taxonomy" id="399045"/>
    <lineage>
        <taxon>Eukaryota</taxon>
        <taxon>Metazoa</taxon>
        <taxon>Ecdysozoa</taxon>
        <taxon>Arthropoda</taxon>
        <taxon>Crustacea</taxon>
        <taxon>Oligostraca</taxon>
        <taxon>Ostracoda</taxon>
        <taxon>Podocopa</taxon>
        <taxon>Podocopida</taxon>
        <taxon>Cypridocopina</taxon>
        <taxon>Cypridoidea</taxon>
        <taxon>Cyprididae</taxon>
        <taxon>Notodromas</taxon>
    </lineage>
</organism>
<dbReference type="Pfam" id="PF01869">
    <property type="entry name" value="BcrAD_BadFG"/>
    <property type="match status" value="1"/>
</dbReference>
<dbReference type="EC" id="2.7.1.59" evidence="2"/>
<dbReference type="InterPro" id="IPR039758">
    <property type="entry name" value="NAGK-like"/>
</dbReference>
<dbReference type="PANTHER" id="PTHR12862">
    <property type="entry name" value="BADF TYPE ATPASE DOMAIN-CONTAINING PROTEIN"/>
    <property type="match status" value="1"/>
</dbReference>
<sequence>MAAFVAGVEGGGTNTCVMIYDAEARLLAEMRSADTSNLYASISERNEPEVGVDGVVKVVGALLRDGLASAGCGDAKLAVVGMAMSGVEEEKAQKELTNAFKASSFGPMANDIYVDNDTVGSLYAAFPDGGVALIAGTGSNSLLVNPDGSSFQCGGWGWRLGDEGSGYSVGYAAVKRCLGHLDQGFEESPYPVEATWNAVKTKLGIECLKDLITYFYGPDFKKATVAGICEVVCRLAREDGDELCKAIMSDCGFNIGRHVRALASKVDPSLLKGAGGLGILCVGSVFKSFDLLKGGFLRALGCDGQGDTPVLSEWTLYTLRQSAAGGIAYLAAKKAGLRFPYDFDSAKTVLYHHRGA</sequence>
<dbReference type="InterPro" id="IPR002731">
    <property type="entry name" value="ATPase_BadF"/>
</dbReference>
<protein>
    <recommendedName>
        <fullName evidence="3">N-acetyl-D-glucosamine kinase</fullName>
        <ecNumber evidence="2">2.7.1.59</ecNumber>
    </recommendedName>
    <alternativeName>
        <fullName evidence="4">GlcNAc kinase</fullName>
    </alternativeName>
</protein>
<name>A0A7R9BDG5_9CRUS</name>
<evidence type="ECO:0000256" key="1">
    <source>
        <dbReference type="ARBA" id="ARBA00006198"/>
    </source>
</evidence>
<dbReference type="Gene3D" id="3.30.420.40">
    <property type="match status" value="2"/>
</dbReference>
<evidence type="ECO:0000259" key="5">
    <source>
        <dbReference type="Pfam" id="PF01869"/>
    </source>
</evidence>
<feature type="domain" description="ATPase BadF/BadG/BcrA/BcrD type" evidence="5">
    <location>
        <begin position="7"/>
        <end position="288"/>
    </location>
</feature>
<gene>
    <name evidence="6" type="ORF">NMOB1V02_LOCUS1106</name>
</gene>
<evidence type="ECO:0000256" key="3">
    <source>
        <dbReference type="ARBA" id="ARBA00014974"/>
    </source>
</evidence>
<reference evidence="6" key="1">
    <citation type="submission" date="2020-11" db="EMBL/GenBank/DDBJ databases">
        <authorList>
            <person name="Tran Van P."/>
        </authorList>
    </citation>
    <scope>NUCLEOTIDE SEQUENCE</scope>
</reference>
<dbReference type="EMBL" id="OA882144">
    <property type="protein sequence ID" value="CAD7273207.1"/>
    <property type="molecule type" value="Genomic_DNA"/>
</dbReference>
<dbReference type="OrthoDB" id="311172at2759"/>
<dbReference type="EMBL" id="CAJPEX010000107">
    <property type="protein sequence ID" value="CAG0913359.1"/>
    <property type="molecule type" value="Genomic_DNA"/>
</dbReference>
<dbReference type="AlphaFoldDB" id="A0A7R9BDG5"/>